<dbReference type="PANTHER" id="PTHR31006">
    <property type="entry name" value="F-BOX DOMAIN-CONTAINING PROTEIN-RELATED-RELATED"/>
    <property type="match status" value="1"/>
</dbReference>
<evidence type="ECO:0000313" key="2">
    <source>
        <dbReference type="Proteomes" id="UP000008068"/>
    </source>
</evidence>
<dbReference type="OMA" id="WILNCEE"/>
<name>G0NMJ5_CAEBE</name>
<keyword evidence="2" id="KW-1185">Reference proteome</keyword>
<reference evidence="2" key="1">
    <citation type="submission" date="2011-07" db="EMBL/GenBank/DDBJ databases">
        <authorList>
            <consortium name="Caenorhabditis brenneri Sequencing and Analysis Consortium"/>
            <person name="Wilson R.K."/>
        </authorList>
    </citation>
    <scope>NUCLEOTIDE SEQUENCE [LARGE SCALE GENOMIC DNA]</scope>
    <source>
        <strain evidence="2">PB2801</strain>
    </source>
</reference>
<dbReference type="InParanoid" id="G0NMJ5"/>
<dbReference type="OrthoDB" id="5867483at2759"/>
<dbReference type="EMBL" id="GL379910">
    <property type="protein sequence ID" value="EGT34176.1"/>
    <property type="molecule type" value="Genomic_DNA"/>
</dbReference>
<dbReference type="AlphaFoldDB" id="G0NMJ5"/>
<proteinExistence type="predicted"/>
<sequence>MIPVPVKQFVLEYLDYDSRCNLKLTSKDNKALVDSIKYVAKLVSIGEQKTRSIIFHRFESKLLELREEIDGVTEVFLRDLEKNEEPKKVKEFQKSRYDVAKNWVDKISHRGKTEAKTIRILNLSMEPSENWIIKCETLETRMIGSKNLRLWLQKAIPNLKKLDITDWGISGIFDMPQVKNTSEVVRLSRDVEITDEQLEKIKAPSLIVFSADGTLTEAGAREAFKKYLENSQYGDRFELKFSIPPSFNHMDLFDKNWVVRKTGPNDDTEGEYHYTITGGFNNINGVTVIPTVIIFDFSSYMTLKAFHFQSEIRSPLFY</sequence>
<accession>G0NMJ5</accession>
<gene>
    <name evidence="1" type="ORF">CAEBREN_02839</name>
</gene>
<dbReference type="FunCoup" id="G0NMJ5">
    <property type="interactions" value="1398"/>
</dbReference>
<dbReference type="PANTHER" id="PTHR31006:SF8">
    <property type="entry name" value="F-BOX DOMAIN-CONTAINING PROTEIN-RELATED"/>
    <property type="match status" value="1"/>
</dbReference>
<evidence type="ECO:0008006" key="3">
    <source>
        <dbReference type="Google" id="ProtNLM"/>
    </source>
</evidence>
<dbReference type="HOGENOM" id="CLU_046330_0_0_1"/>
<evidence type="ECO:0000313" key="1">
    <source>
        <dbReference type="EMBL" id="EGT34176.1"/>
    </source>
</evidence>
<dbReference type="eggNOG" id="ENOG502TDK1">
    <property type="taxonomic scope" value="Eukaryota"/>
</dbReference>
<organism evidence="2">
    <name type="scientific">Caenorhabditis brenneri</name>
    <name type="common">Nematode worm</name>
    <dbReference type="NCBI Taxonomy" id="135651"/>
    <lineage>
        <taxon>Eukaryota</taxon>
        <taxon>Metazoa</taxon>
        <taxon>Ecdysozoa</taxon>
        <taxon>Nematoda</taxon>
        <taxon>Chromadorea</taxon>
        <taxon>Rhabditida</taxon>
        <taxon>Rhabditina</taxon>
        <taxon>Rhabditomorpha</taxon>
        <taxon>Rhabditoidea</taxon>
        <taxon>Rhabditidae</taxon>
        <taxon>Peloderinae</taxon>
        <taxon>Caenorhabditis</taxon>
    </lineage>
</organism>
<dbReference type="InterPro" id="IPR042317">
    <property type="entry name" value="She-1-like"/>
</dbReference>
<dbReference type="Proteomes" id="UP000008068">
    <property type="component" value="Unassembled WGS sequence"/>
</dbReference>
<protein>
    <recommendedName>
        <fullName evidence="3">F-box domain-containing protein</fullName>
    </recommendedName>
</protein>